<evidence type="ECO:0000256" key="1">
    <source>
        <dbReference type="SAM" id="Phobius"/>
    </source>
</evidence>
<gene>
    <name evidence="2" type="ORF">rCG_30459</name>
</gene>
<keyword evidence="1" id="KW-0472">Membrane</keyword>
<keyword evidence="1" id="KW-1133">Transmembrane helix</keyword>
<organism evidence="2 3">
    <name type="scientific">Rattus norvegicus</name>
    <name type="common">Rat</name>
    <dbReference type="NCBI Taxonomy" id="10116"/>
    <lineage>
        <taxon>Eukaryota</taxon>
        <taxon>Metazoa</taxon>
        <taxon>Chordata</taxon>
        <taxon>Craniata</taxon>
        <taxon>Vertebrata</taxon>
        <taxon>Euteleostomi</taxon>
        <taxon>Mammalia</taxon>
        <taxon>Eutheria</taxon>
        <taxon>Euarchontoglires</taxon>
        <taxon>Glires</taxon>
        <taxon>Rodentia</taxon>
        <taxon>Myomorpha</taxon>
        <taxon>Muroidea</taxon>
        <taxon>Muridae</taxon>
        <taxon>Murinae</taxon>
        <taxon>Rattus</taxon>
    </lineage>
</organism>
<evidence type="ECO:0000313" key="3">
    <source>
        <dbReference type="Proteomes" id="UP000234681"/>
    </source>
</evidence>
<evidence type="ECO:0000313" key="2">
    <source>
        <dbReference type="EMBL" id="EDM11567.1"/>
    </source>
</evidence>
<accession>A6JFH1</accession>
<protein>
    <submittedName>
        <fullName evidence="2">RCG30459</fullName>
    </submittedName>
</protein>
<dbReference type="Proteomes" id="UP000234681">
    <property type="component" value="Chromosome 5"/>
</dbReference>
<dbReference type="EMBL" id="CH473984">
    <property type="protein sequence ID" value="EDM11567.1"/>
    <property type="molecule type" value="Genomic_DNA"/>
</dbReference>
<keyword evidence="1" id="KW-0812">Transmembrane</keyword>
<feature type="transmembrane region" description="Helical" evidence="1">
    <location>
        <begin position="12"/>
        <end position="31"/>
    </location>
</feature>
<reference evidence="3" key="1">
    <citation type="submission" date="2005-09" db="EMBL/GenBank/DDBJ databases">
        <authorList>
            <person name="Mural R.J."/>
            <person name="Li P.W."/>
            <person name="Adams M.D."/>
            <person name="Amanatides P.G."/>
            <person name="Baden-Tillson H."/>
            <person name="Barnstead M."/>
            <person name="Chin S.H."/>
            <person name="Dew I."/>
            <person name="Evans C.A."/>
            <person name="Ferriera S."/>
            <person name="Flanigan M."/>
            <person name="Fosler C."/>
            <person name="Glodek A."/>
            <person name="Gu Z."/>
            <person name="Holt R.A."/>
            <person name="Jennings D."/>
            <person name="Kraft C.L."/>
            <person name="Lu F."/>
            <person name="Nguyen T."/>
            <person name="Nusskern D.R."/>
            <person name="Pfannkoch C.M."/>
            <person name="Sitter C."/>
            <person name="Sutton G.G."/>
            <person name="Venter J.C."/>
            <person name="Wang Z."/>
            <person name="Woodage T."/>
            <person name="Zheng X.H."/>
            <person name="Zhong F."/>
        </authorList>
    </citation>
    <scope>NUCLEOTIDE SEQUENCE [LARGE SCALE GENOMIC DNA]</scope>
    <source>
        <strain>BN</strain>
        <strain evidence="3">Sprague-Dawley</strain>
    </source>
</reference>
<proteinExistence type="predicted"/>
<sequence length="35" mass="3458">MDSVSQLRSCLGGPNCVAAAAFAAVLAATVFNKSS</sequence>
<name>A6JFH1_RAT</name>
<dbReference type="AlphaFoldDB" id="A6JFH1"/>